<dbReference type="SUPFAM" id="SSF54593">
    <property type="entry name" value="Glyoxalase/Bleomycin resistance protein/Dihydroxybiphenyl dioxygenase"/>
    <property type="match status" value="1"/>
</dbReference>
<reference evidence="1 2" key="1">
    <citation type="journal article" date="2015" name="Genome Announc.">
        <title>Complete genome sequences for 35 biothreat assay-relevant bacillus species.</title>
        <authorList>
            <person name="Johnson S.L."/>
            <person name="Daligault H.E."/>
            <person name="Davenport K.W."/>
            <person name="Jaissle J."/>
            <person name="Frey K.G."/>
            <person name="Ladner J.T."/>
            <person name="Broomall S.M."/>
            <person name="Bishop-Lilly K.A."/>
            <person name="Bruce D.C."/>
            <person name="Gibbons H.S."/>
            <person name="Coyne S.R."/>
            <person name="Lo C.C."/>
            <person name="Meincke L."/>
            <person name="Munk A.C."/>
            <person name="Koroleva G.I."/>
            <person name="Rosenzweig C.N."/>
            <person name="Palacios G.F."/>
            <person name="Redden C.L."/>
            <person name="Minogue T.D."/>
            <person name="Chain P.S."/>
        </authorList>
    </citation>
    <scope>NUCLEOTIDE SEQUENCE [LARGE SCALE GENOMIC DNA]</scope>
    <source>
        <strain evidence="2">ATCC 14581 / DSM 32 / JCM 2506 / NBRC 15308 / NCIMB 9376 / NCTC 10342 / NRRL B-14308 / VKM B-512</strain>
    </source>
</reference>
<evidence type="ECO:0000313" key="2">
    <source>
        <dbReference type="Proteomes" id="UP000031829"/>
    </source>
</evidence>
<dbReference type="Pfam" id="PF00903">
    <property type="entry name" value="Glyoxalase"/>
    <property type="match status" value="1"/>
</dbReference>
<dbReference type="AlphaFoldDB" id="A0A0B6AF52"/>
<dbReference type="Gene3D" id="3.10.180.10">
    <property type="entry name" value="2,3-Dihydroxybiphenyl 1,2-Dioxygenase, domain 1"/>
    <property type="match status" value="1"/>
</dbReference>
<organism evidence="1 2">
    <name type="scientific">Priestia megaterium (strain ATCC 14581 / DSM 32 / CCUG 1817 / JCM 2506 / NBRC 15308 / NCIMB 9376 / NCTC 10342 / NRRL B-14308 / VKM B-512 / Ford 19)</name>
    <name type="common">Bacillus megaterium</name>
    <dbReference type="NCBI Taxonomy" id="1348623"/>
    <lineage>
        <taxon>Bacteria</taxon>
        <taxon>Bacillati</taxon>
        <taxon>Bacillota</taxon>
        <taxon>Bacilli</taxon>
        <taxon>Bacillales</taxon>
        <taxon>Bacillaceae</taxon>
        <taxon>Priestia</taxon>
    </lineage>
</organism>
<dbReference type="Proteomes" id="UP000031829">
    <property type="component" value="Chromosome"/>
</dbReference>
<dbReference type="GeneID" id="93641539"/>
<gene>
    <name evidence="1" type="ORF">BG04_3480</name>
</gene>
<proteinExistence type="predicted"/>
<dbReference type="RefSeq" id="WP_034653640.1">
    <property type="nucleotide sequence ID" value="NZ_BCVB01000003.1"/>
</dbReference>
<protein>
    <submittedName>
        <fullName evidence="1">Glyoxalase-like domain protein</fullName>
    </submittedName>
</protein>
<dbReference type="InterPro" id="IPR037523">
    <property type="entry name" value="VOC_core"/>
</dbReference>
<dbReference type="CDD" id="cd06587">
    <property type="entry name" value="VOC"/>
    <property type="match status" value="1"/>
</dbReference>
<dbReference type="InterPro" id="IPR004360">
    <property type="entry name" value="Glyas_Fos-R_dOase_dom"/>
</dbReference>
<dbReference type="InterPro" id="IPR029068">
    <property type="entry name" value="Glyas_Bleomycin-R_OHBP_Dase"/>
</dbReference>
<dbReference type="KEGG" id="bmeg:BG04_3480"/>
<accession>A0A0B6AF52</accession>
<sequence>MPSPVFNKMNTVFIHVSHLKTSVKWYSELLNQEYKISEVKNPVYNLNIDGETGLTLDAGPEGKEKQIAVSLHPIFNFHTEDIKEAYEFVKGLHYTIDSPITSFEDFSFFTIKDPDGHVVMICTG</sequence>
<evidence type="ECO:0000313" key="1">
    <source>
        <dbReference type="EMBL" id="AJI22151.1"/>
    </source>
</evidence>
<dbReference type="HOGENOM" id="CLU_046006_14_2_9"/>
<name>A0A0B6AF52_PRIM2</name>
<dbReference type="EMBL" id="CP009920">
    <property type="protein sequence ID" value="AJI22151.1"/>
    <property type="molecule type" value="Genomic_DNA"/>
</dbReference>
<dbReference type="PROSITE" id="PS51819">
    <property type="entry name" value="VOC"/>
    <property type="match status" value="1"/>
</dbReference>